<dbReference type="InterPro" id="IPR015168">
    <property type="entry name" value="SsuA/THI5"/>
</dbReference>
<dbReference type="GO" id="GO:0042597">
    <property type="term" value="C:periplasmic space"/>
    <property type="evidence" value="ECO:0007669"/>
    <property type="project" value="UniProtKB-SubCell"/>
</dbReference>
<gene>
    <name evidence="5" type="ORF">CAL29_01450</name>
</gene>
<evidence type="ECO:0000259" key="4">
    <source>
        <dbReference type="Pfam" id="PF09084"/>
    </source>
</evidence>
<dbReference type="PANTHER" id="PTHR30024">
    <property type="entry name" value="ALIPHATIC SULFONATES-BINDING PROTEIN-RELATED"/>
    <property type="match status" value="1"/>
</dbReference>
<dbReference type="Proteomes" id="UP000216020">
    <property type="component" value="Unassembled WGS sequence"/>
</dbReference>
<dbReference type="OrthoDB" id="286202at2"/>
<name>A0A261SLB7_9BORD</name>
<accession>A0A261SLB7</accession>
<evidence type="ECO:0000313" key="6">
    <source>
        <dbReference type="Proteomes" id="UP000216020"/>
    </source>
</evidence>
<dbReference type="Pfam" id="PF09084">
    <property type="entry name" value="NMT1"/>
    <property type="match status" value="1"/>
</dbReference>
<dbReference type="PANTHER" id="PTHR30024:SF47">
    <property type="entry name" value="TAURINE-BINDING PERIPLASMIC PROTEIN"/>
    <property type="match status" value="1"/>
</dbReference>
<dbReference type="AlphaFoldDB" id="A0A261SLB7"/>
<dbReference type="Gene3D" id="3.40.190.10">
    <property type="entry name" value="Periplasmic binding protein-like II"/>
    <property type="match status" value="2"/>
</dbReference>
<comment type="subcellular location">
    <subcellularLocation>
        <location evidence="1">Periplasm</location>
    </subcellularLocation>
</comment>
<dbReference type="EMBL" id="NEVM01000001">
    <property type="protein sequence ID" value="OZI37123.1"/>
    <property type="molecule type" value="Genomic_DNA"/>
</dbReference>
<evidence type="ECO:0000256" key="2">
    <source>
        <dbReference type="ARBA" id="ARBA00010742"/>
    </source>
</evidence>
<evidence type="ECO:0000313" key="5">
    <source>
        <dbReference type="EMBL" id="OZI37123.1"/>
    </source>
</evidence>
<keyword evidence="6" id="KW-1185">Reference proteome</keyword>
<feature type="domain" description="SsuA/THI5-like" evidence="4">
    <location>
        <begin position="63"/>
        <end position="202"/>
    </location>
</feature>
<comment type="caution">
    <text evidence="5">The sequence shown here is derived from an EMBL/GenBank/DDBJ whole genome shotgun (WGS) entry which is preliminary data.</text>
</comment>
<proteinExistence type="inferred from homology"/>
<evidence type="ECO:0000256" key="1">
    <source>
        <dbReference type="ARBA" id="ARBA00004418"/>
    </source>
</evidence>
<organism evidence="5 6">
    <name type="scientific">Bordetella genomosp. 10</name>
    <dbReference type="NCBI Taxonomy" id="1416804"/>
    <lineage>
        <taxon>Bacteria</taxon>
        <taxon>Pseudomonadati</taxon>
        <taxon>Pseudomonadota</taxon>
        <taxon>Betaproteobacteria</taxon>
        <taxon>Burkholderiales</taxon>
        <taxon>Alcaligenaceae</taxon>
        <taxon>Bordetella</taxon>
    </lineage>
</organism>
<keyword evidence="3" id="KW-0732">Signal</keyword>
<evidence type="ECO:0000256" key="3">
    <source>
        <dbReference type="ARBA" id="ARBA00022729"/>
    </source>
</evidence>
<comment type="similarity">
    <text evidence="2">Belongs to the bacterial solute-binding protein SsuA/TauA family.</text>
</comment>
<dbReference type="SUPFAM" id="SSF53850">
    <property type="entry name" value="Periplasmic binding protein-like II"/>
    <property type="match status" value="1"/>
</dbReference>
<reference evidence="6" key="1">
    <citation type="submission" date="2017-05" db="EMBL/GenBank/DDBJ databases">
        <title>Complete and WGS of Bordetella genogroups.</title>
        <authorList>
            <person name="Spilker T."/>
            <person name="Lipuma J."/>
        </authorList>
    </citation>
    <scope>NUCLEOTIDE SEQUENCE [LARGE SCALE GENOMIC DNA]</scope>
    <source>
        <strain evidence="6">AU16122</strain>
    </source>
</reference>
<protein>
    <recommendedName>
        <fullName evidence="4">SsuA/THI5-like domain-containing protein</fullName>
    </recommendedName>
</protein>
<sequence length="332" mass="35542">MSSPLRRALLKAAVLAAAGGTLSVRNLDSLAAELTKVTLLAGNKGSTSALYPLLLKSKEIDTSGLDIEYIGSAPGQMQLQLLSGALNFSGYGALGVAEANQKGADFKLVAPFDLNHSSWIVRADSPYKTIHDLKGKRVATLPINTDTVRQAELAAALHGLNLKKDFQMSYGPALVSLALFERGDADAIIAIEPNSTRLVAKGAREIAKVGDLWREATGDKSLFLVGWASSDAWLKRYPAAARTIAKAYFGINRLIVQNPELVTQPAFLDALGVPASETRAIELLPQRIADITSVEWDDSVARNIDKQLDLAVQHGLLASRPAAPIFSQEYLA</sequence>
<dbReference type="RefSeq" id="WP_094851230.1">
    <property type="nucleotide sequence ID" value="NZ_NEVM01000001.1"/>
</dbReference>